<dbReference type="EMBL" id="CP001682">
    <property type="protein sequence ID" value="ACU94240.1"/>
    <property type="molecule type" value="Genomic_DNA"/>
</dbReference>
<dbReference type="Pfam" id="PF19127">
    <property type="entry name" value="Choline_bind_3"/>
    <property type="match status" value="3"/>
</dbReference>
<evidence type="ECO:0000256" key="1">
    <source>
        <dbReference type="ARBA" id="ARBA00022737"/>
    </source>
</evidence>
<feature type="region of interest" description="Disordered" evidence="3">
    <location>
        <begin position="291"/>
        <end position="323"/>
    </location>
</feature>
<dbReference type="Gene3D" id="2.10.270.20">
    <property type="match status" value="1"/>
</dbReference>
<dbReference type="STRING" id="469378.Ccur_05190"/>
<accession>C7MMV0</accession>
<feature type="repeat" description="Cell wall-binding" evidence="2">
    <location>
        <begin position="359"/>
        <end position="378"/>
    </location>
</feature>
<keyword evidence="1" id="KW-0677">Repeat</keyword>
<proteinExistence type="predicted"/>
<name>C7MMV0_CRYCD</name>
<keyword evidence="5" id="KW-1185">Reference proteome</keyword>
<sequence length="440" mass="45957">MADLPAGTESWDMEPYEIANTGNAVIPTTLKHIWGSHESGVYGQIGSGKKDYASETLTIPAGADVTISNMKINSSVKVIVEKGAKLTLDDSVAFGPIEVNGGTLSTGARSTTTDTITLNEGSTLENANLNSHAHYLTDGSYTAPESTTPVVVNGNVTIKGNVTITGDEGTAGTAGQAGMVIKSGTVTISEGSTLTISGGDTVEVYPSAGGSGIVMSEGSQIKGAGTLITTGGKSYQNKAGHGIDGVGIVDVGTLKATGGASAPEDYPTVTGRHGQAGDGVVPTVKVRATNLSSQGGTGEHPGSDKVTPYDPSEPDPQPQTGWQQVDGTWYYYNTDGSMVTGWLQLDNTWYYLQNWGGMALGWQDVDDTWYHFDASGAMQTGWLQLDGSWYYLKDWGGMSLDWEEIDGTWYYLGSSGAMVTGTQIIDGTVYRFASSGALVS</sequence>
<feature type="repeat" description="Cell wall-binding" evidence="2">
    <location>
        <begin position="379"/>
        <end position="398"/>
    </location>
</feature>
<dbReference type="eggNOG" id="COG1315">
    <property type="taxonomic scope" value="Bacteria"/>
</dbReference>
<dbReference type="KEGG" id="ccu:Ccur_05190"/>
<evidence type="ECO:0000313" key="4">
    <source>
        <dbReference type="EMBL" id="ACU94240.1"/>
    </source>
</evidence>
<organism evidence="4 5">
    <name type="scientific">Cryptobacterium curtum (strain ATCC 700683 / DSM 15641 / CCUG 43107 / 12-3)</name>
    <dbReference type="NCBI Taxonomy" id="469378"/>
    <lineage>
        <taxon>Bacteria</taxon>
        <taxon>Bacillati</taxon>
        <taxon>Actinomycetota</taxon>
        <taxon>Coriobacteriia</taxon>
        <taxon>Eggerthellales</taxon>
        <taxon>Eggerthellaceae</taxon>
        <taxon>Cryptobacterium</taxon>
    </lineage>
</organism>
<evidence type="ECO:0000256" key="3">
    <source>
        <dbReference type="SAM" id="MobiDB-lite"/>
    </source>
</evidence>
<feature type="repeat" description="Cell wall-binding" evidence="2">
    <location>
        <begin position="399"/>
        <end position="418"/>
    </location>
</feature>
<protein>
    <submittedName>
        <fullName evidence="4">Putative cell wall binding protein</fullName>
    </submittedName>
</protein>
<dbReference type="PROSITE" id="PS51170">
    <property type="entry name" value="CW"/>
    <property type="match status" value="5"/>
</dbReference>
<dbReference type="InterPro" id="IPR018337">
    <property type="entry name" value="Cell_wall/Cho-bd_repeat"/>
</dbReference>
<evidence type="ECO:0000256" key="2">
    <source>
        <dbReference type="PROSITE-ProRule" id="PRU00591"/>
    </source>
</evidence>
<dbReference type="SUPFAM" id="SSF69360">
    <property type="entry name" value="Cell wall binding repeat"/>
    <property type="match status" value="1"/>
</dbReference>
<dbReference type="Gene3D" id="2.10.270.10">
    <property type="entry name" value="Cholin Binding"/>
    <property type="match status" value="1"/>
</dbReference>
<feature type="repeat" description="Cell wall-binding" evidence="2">
    <location>
        <begin position="339"/>
        <end position="358"/>
    </location>
</feature>
<gene>
    <name evidence="4" type="ordered locus">Ccur_05190</name>
</gene>
<reference evidence="4 5" key="1">
    <citation type="journal article" date="2009" name="Stand. Genomic Sci.">
        <title>Complete genome sequence of Cryptobacterium curtum type strain (12-3).</title>
        <authorList>
            <person name="Mavrommatis K."/>
            <person name="Pukall R."/>
            <person name="Rohde C."/>
            <person name="Chen F."/>
            <person name="Sims D."/>
            <person name="Brettin T."/>
            <person name="Kuske C."/>
            <person name="Detter J.C."/>
            <person name="Han C."/>
            <person name="Lapidus A."/>
            <person name="Copeland A."/>
            <person name="Glavina Del Rio T."/>
            <person name="Nolan M."/>
            <person name="Lucas S."/>
            <person name="Tice H."/>
            <person name="Cheng J.F."/>
            <person name="Bruce D."/>
            <person name="Goodwin L."/>
            <person name="Pitluck S."/>
            <person name="Ovchinnikova G."/>
            <person name="Pati A."/>
            <person name="Ivanova N."/>
            <person name="Chen A."/>
            <person name="Palaniappan K."/>
            <person name="Chain P."/>
            <person name="D'haeseleer P."/>
            <person name="Goker M."/>
            <person name="Bristow J."/>
            <person name="Eisen J.A."/>
            <person name="Markowitz V."/>
            <person name="Hugenholtz P."/>
            <person name="Rohde M."/>
            <person name="Klenk H.P."/>
            <person name="Kyrpides N.C."/>
        </authorList>
    </citation>
    <scope>NUCLEOTIDE SEQUENCE [LARGE SCALE GENOMIC DNA]</scope>
    <source>
        <strain evidence="5">ATCC 700683 / DSM 15641 / 12-3</strain>
    </source>
</reference>
<feature type="repeat" description="Cell wall-binding" evidence="2">
    <location>
        <begin position="319"/>
        <end position="338"/>
    </location>
</feature>
<dbReference type="eggNOG" id="COG5263">
    <property type="taxonomic scope" value="Bacteria"/>
</dbReference>
<dbReference type="HOGENOM" id="CLU_570952_0_0_11"/>
<feature type="region of interest" description="Disordered" evidence="3">
    <location>
        <begin position="260"/>
        <end position="279"/>
    </location>
</feature>
<dbReference type="AlphaFoldDB" id="C7MMV0"/>
<dbReference type="Proteomes" id="UP000000954">
    <property type="component" value="Chromosome"/>
</dbReference>
<evidence type="ECO:0000313" key="5">
    <source>
        <dbReference type="Proteomes" id="UP000000954"/>
    </source>
</evidence>